<accession>A0A7V8NXM7</accession>
<dbReference type="Pfam" id="PF00903">
    <property type="entry name" value="Glyoxalase"/>
    <property type="match status" value="1"/>
</dbReference>
<evidence type="ECO:0000259" key="1">
    <source>
        <dbReference type="PROSITE" id="PS51819"/>
    </source>
</evidence>
<organism evidence="2 3">
    <name type="scientific">Candidatus Acidiferrum panamense</name>
    <dbReference type="NCBI Taxonomy" id="2741543"/>
    <lineage>
        <taxon>Bacteria</taxon>
        <taxon>Pseudomonadati</taxon>
        <taxon>Acidobacteriota</taxon>
        <taxon>Terriglobia</taxon>
        <taxon>Candidatus Acidiferrales</taxon>
        <taxon>Candidatus Acidiferrum</taxon>
    </lineage>
</organism>
<dbReference type="PANTHER" id="PTHR36113">
    <property type="entry name" value="LYASE, PUTATIVE-RELATED-RELATED"/>
    <property type="match status" value="1"/>
</dbReference>
<evidence type="ECO:0000313" key="2">
    <source>
        <dbReference type="EMBL" id="MBA0089363.1"/>
    </source>
</evidence>
<dbReference type="PROSITE" id="PS51819">
    <property type="entry name" value="VOC"/>
    <property type="match status" value="1"/>
</dbReference>
<protein>
    <submittedName>
        <fullName evidence="2">VOC family protein</fullName>
    </submittedName>
</protein>
<evidence type="ECO:0000313" key="3">
    <source>
        <dbReference type="Proteomes" id="UP000567293"/>
    </source>
</evidence>
<dbReference type="Gene3D" id="3.10.180.10">
    <property type="entry name" value="2,3-Dihydroxybiphenyl 1,2-Dioxygenase, domain 1"/>
    <property type="match status" value="1"/>
</dbReference>
<comment type="caution">
    <text evidence="2">The sequence shown here is derived from an EMBL/GenBank/DDBJ whole genome shotgun (WGS) entry which is preliminary data.</text>
</comment>
<dbReference type="AlphaFoldDB" id="A0A7V8NXM7"/>
<name>A0A7V8NXM7_9BACT</name>
<reference evidence="2" key="1">
    <citation type="submission" date="2020-06" db="EMBL/GenBank/DDBJ databases">
        <title>Legume-microbial interactions unlock mineral nutrients during tropical forest succession.</title>
        <authorList>
            <person name="Epihov D.Z."/>
        </authorList>
    </citation>
    <scope>NUCLEOTIDE SEQUENCE [LARGE SCALE GENOMIC DNA]</scope>
    <source>
        <strain evidence="2">Pan2503</strain>
    </source>
</reference>
<dbReference type="PANTHER" id="PTHR36113:SF1">
    <property type="entry name" value="GLYOXALASE_BLEOMYCIN RESISTANCE PROTEIN_DIOXYGENASE"/>
    <property type="match status" value="1"/>
</dbReference>
<dbReference type="Proteomes" id="UP000567293">
    <property type="component" value="Unassembled WGS sequence"/>
</dbReference>
<dbReference type="EMBL" id="JACDQQ010002956">
    <property type="protein sequence ID" value="MBA0089363.1"/>
    <property type="molecule type" value="Genomic_DNA"/>
</dbReference>
<gene>
    <name evidence="2" type="ORF">HRJ53_30605</name>
</gene>
<dbReference type="SUPFAM" id="SSF54593">
    <property type="entry name" value="Glyoxalase/Bleomycin resistance protein/Dihydroxybiphenyl dioxygenase"/>
    <property type="match status" value="1"/>
</dbReference>
<dbReference type="InterPro" id="IPR004360">
    <property type="entry name" value="Glyas_Fos-R_dOase_dom"/>
</dbReference>
<proteinExistence type="predicted"/>
<dbReference type="InterPro" id="IPR051332">
    <property type="entry name" value="Fosfomycin_Res_Enzymes"/>
</dbReference>
<feature type="domain" description="VOC" evidence="1">
    <location>
        <begin position="2"/>
        <end position="119"/>
    </location>
</feature>
<keyword evidence="3" id="KW-1185">Reference proteome</keyword>
<dbReference type="InterPro" id="IPR037523">
    <property type="entry name" value="VOC_core"/>
</dbReference>
<sequence length="119" mass="12858">MKIDHAASWVSNLERACAFYERWFKATTGPKYSSAKRPFTSCFLSLGSGARLELMASPGEPPRMAHIAVSVGSREAVDCLIEEMEAAGVPVVSRPRLTGDGYYEAVVADSEGNLVEITS</sequence>
<dbReference type="InterPro" id="IPR029068">
    <property type="entry name" value="Glyas_Bleomycin-R_OHBP_Dase"/>
</dbReference>